<feature type="compositionally biased region" description="Low complexity" evidence="2">
    <location>
        <begin position="277"/>
        <end position="290"/>
    </location>
</feature>
<feature type="region of interest" description="Disordered" evidence="2">
    <location>
        <begin position="262"/>
        <end position="292"/>
    </location>
</feature>
<evidence type="ECO:0000313" key="4">
    <source>
        <dbReference type="EMBL" id="KAF4623934.1"/>
    </source>
</evidence>
<name>A0A8H4R7Z8_9AGAR</name>
<dbReference type="EMBL" id="JAACJL010000001">
    <property type="protein sequence ID" value="KAF4623934.1"/>
    <property type="molecule type" value="Genomic_DNA"/>
</dbReference>
<dbReference type="InterPro" id="IPR046757">
    <property type="entry name" value="YL1_N"/>
</dbReference>
<comment type="similarity">
    <text evidence="1">Belongs to the VPS72/YL1 family.</text>
</comment>
<protein>
    <recommendedName>
        <fullName evidence="3">Vps72/YL1 C-terminal domain-containing protein</fullName>
    </recommendedName>
</protein>
<feature type="compositionally biased region" description="Pro residues" evidence="2">
    <location>
        <begin position="264"/>
        <end position="276"/>
    </location>
</feature>
<dbReference type="InterPro" id="IPR013272">
    <property type="entry name" value="Vps72/YL1_C"/>
</dbReference>
<dbReference type="Proteomes" id="UP000521872">
    <property type="component" value="Unassembled WGS sequence"/>
</dbReference>
<proteinExistence type="inferred from homology"/>
<dbReference type="AlphaFoldDB" id="A0A8H4R7Z8"/>
<evidence type="ECO:0000259" key="3">
    <source>
        <dbReference type="SMART" id="SM00993"/>
    </source>
</evidence>
<reference evidence="4 5" key="1">
    <citation type="submission" date="2019-12" db="EMBL/GenBank/DDBJ databases">
        <authorList>
            <person name="Floudas D."/>
            <person name="Bentzer J."/>
            <person name="Ahren D."/>
            <person name="Johansson T."/>
            <person name="Persson P."/>
            <person name="Tunlid A."/>
        </authorList>
    </citation>
    <scope>NUCLEOTIDE SEQUENCE [LARGE SCALE GENOMIC DNA]</scope>
    <source>
        <strain evidence="4 5">CBS 102.39</strain>
    </source>
</reference>
<evidence type="ECO:0000313" key="5">
    <source>
        <dbReference type="Proteomes" id="UP000521872"/>
    </source>
</evidence>
<keyword evidence="5" id="KW-1185">Reference proteome</keyword>
<dbReference type="Pfam" id="PF05764">
    <property type="entry name" value="YL1"/>
    <property type="match status" value="1"/>
</dbReference>
<dbReference type="PANTHER" id="PTHR13275:SF4">
    <property type="entry name" value="VACUOLAR PROTEIN SORTING-ASSOCIATED PROTEIN 72 HOMOLOG"/>
    <property type="match status" value="1"/>
</dbReference>
<feature type="region of interest" description="Disordered" evidence="2">
    <location>
        <begin position="56"/>
        <end position="140"/>
    </location>
</feature>
<feature type="compositionally biased region" description="Low complexity" evidence="2">
    <location>
        <begin position="370"/>
        <end position="380"/>
    </location>
</feature>
<feature type="compositionally biased region" description="Polar residues" evidence="2">
    <location>
        <begin position="393"/>
        <end position="409"/>
    </location>
</feature>
<accession>A0A8H4R7Z8</accession>
<feature type="compositionally biased region" description="Acidic residues" evidence="2">
    <location>
        <begin position="58"/>
        <end position="87"/>
    </location>
</feature>
<sequence length="564" mass="61837">MSSGNMEAMAAEEPTEMLVTRRSKRSTAGNRMEAALAEMALEDSKDLDDDKEFVNDKVEEDEFGSDFQSTDEEAEQETQDVGEAEVINEERRERRAKRSKLEKATAAAHQKHKATFNPDVQVQSSVVTRRAKAKASQRVSLGPAVDAASGEVMHEYNATLGGKTRTSKRKHTVLSTNATVTRLKQTAAKKASQQPKKAKIEQKIITQAELIAQALDTEEGNIVEHRDYLKNEVKKRERAKVVRAKVEGPLIRWTSRSEEVKVLVPPPPPPPPPPAPVAAAIPSRPSSASVHRSVYGPPGSLFTPTTYSFSGGSTMVSTIATVSSPQPQISSTLTASQPLATTFSYYQPYQALESSAYPIWQPPIVPPAQAAQPSALISQPTPSPNPAPPIATAQSQNPAQESPVVTATSPPDAAPQVSQETPAAAPEPEYKMETQTKNYIVHELAQRKGHPKPTWMETMTAMFGDHVKWDEIKVFVGKNRPLSRHRQTCPITGRQAHYLDPRTNVPYADSHAYKVLTQLLQHEYVWNASLGCYMEHERPPLGSKSGKKSTTGKEDDAMSVDEDL</sequence>
<evidence type="ECO:0000256" key="2">
    <source>
        <dbReference type="SAM" id="MobiDB-lite"/>
    </source>
</evidence>
<feature type="domain" description="Vps72/YL1 C-terminal" evidence="3">
    <location>
        <begin position="487"/>
        <end position="516"/>
    </location>
</feature>
<comment type="caution">
    <text evidence="4">The sequence shown here is derived from an EMBL/GenBank/DDBJ whole genome shotgun (WGS) entry which is preliminary data.</text>
</comment>
<dbReference type="SMART" id="SM00993">
    <property type="entry name" value="YL1_C"/>
    <property type="match status" value="1"/>
</dbReference>
<feature type="region of interest" description="Disordered" evidence="2">
    <location>
        <begin position="1"/>
        <end position="29"/>
    </location>
</feature>
<gene>
    <name evidence="4" type="ORF">D9613_001516</name>
</gene>
<evidence type="ECO:0000256" key="1">
    <source>
        <dbReference type="ARBA" id="ARBA00006832"/>
    </source>
</evidence>
<dbReference type="PANTHER" id="PTHR13275">
    <property type="entry name" value="YL-1 PROTEIN TRANSCRIPTION FACTOR-LIKE 1"/>
    <property type="match status" value="1"/>
</dbReference>
<feature type="compositionally biased region" description="Low complexity" evidence="2">
    <location>
        <begin position="1"/>
        <end position="12"/>
    </location>
</feature>
<organism evidence="4 5">
    <name type="scientific">Agrocybe pediades</name>
    <dbReference type="NCBI Taxonomy" id="84607"/>
    <lineage>
        <taxon>Eukaryota</taxon>
        <taxon>Fungi</taxon>
        <taxon>Dikarya</taxon>
        <taxon>Basidiomycota</taxon>
        <taxon>Agaricomycotina</taxon>
        <taxon>Agaricomycetes</taxon>
        <taxon>Agaricomycetidae</taxon>
        <taxon>Agaricales</taxon>
        <taxon>Agaricineae</taxon>
        <taxon>Strophariaceae</taxon>
        <taxon>Agrocybe</taxon>
    </lineage>
</organism>
<dbReference type="GO" id="GO:0005634">
    <property type="term" value="C:nucleus"/>
    <property type="evidence" value="ECO:0007669"/>
    <property type="project" value="TreeGrafter"/>
</dbReference>
<feature type="region of interest" description="Disordered" evidence="2">
    <location>
        <begin position="538"/>
        <end position="564"/>
    </location>
</feature>
<feature type="compositionally biased region" description="Basic and acidic residues" evidence="2">
    <location>
        <begin position="88"/>
        <end position="103"/>
    </location>
</feature>
<feature type="region of interest" description="Disordered" evidence="2">
    <location>
        <begin position="370"/>
        <end position="430"/>
    </location>
</feature>
<dbReference type="Pfam" id="PF08265">
    <property type="entry name" value="YL1_C"/>
    <property type="match status" value="1"/>
</dbReference>
<feature type="compositionally biased region" description="Polar residues" evidence="2">
    <location>
        <begin position="118"/>
        <end position="127"/>
    </location>
</feature>